<feature type="compositionally biased region" description="Polar residues" evidence="1">
    <location>
        <begin position="83"/>
        <end position="100"/>
    </location>
</feature>
<evidence type="ECO:0000313" key="3">
    <source>
        <dbReference type="Proteomes" id="UP000799440"/>
    </source>
</evidence>
<protein>
    <submittedName>
        <fullName evidence="2">Uncharacterized protein</fullName>
    </submittedName>
</protein>
<organism evidence="2 3">
    <name type="scientific">Sporormia fimetaria CBS 119925</name>
    <dbReference type="NCBI Taxonomy" id="1340428"/>
    <lineage>
        <taxon>Eukaryota</taxon>
        <taxon>Fungi</taxon>
        <taxon>Dikarya</taxon>
        <taxon>Ascomycota</taxon>
        <taxon>Pezizomycotina</taxon>
        <taxon>Dothideomycetes</taxon>
        <taxon>Pleosporomycetidae</taxon>
        <taxon>Pleosporales</taxon>
        <taxon>Sporormiaceae</taxon>
        <taxon>Sporormia</taxon>
    </lineage>
</organism>
<dbReference type="Proteomes" id="UP000799440">
    <property type="component" value="Unassembled WGS sequence"/>
</dbReference>
<sequence>MQLNLLPTSKRRHRGWRGFQQAARLHQERLFSRTSAPVTHNPRRGRSIDASPLSRLLACVMRAVFRFENSPAQPQRPNEDLRNSFTNTSETSRALPQQTPRGFRGVPDPTNTKGVTATSNVPPPSSRKPKLVFPLIFLIGQNPLLDFLSGSEKRNIPKHAQLMQPVLRVIQPCFVPTSRPCRVSVGGRGRGLGVGPATPISRTQCEGRESVPSVRPPSKNSCIIDKGWGRHWGPGKVDY</sequence>
<feature type="region of interest" description="Disordered" evidence="1">
    <location>
        <begin position="70"/>
        <end position="126"/>
    </location>
</feature>
<evidence type="ECO:0000313" key="2">
    <source>
        <dbReference type="EMBL" id="KAF2744740.1"/>
    </source>
</evidence>
<dbReference type="EMBL" id="MU006586">
    <property type="protein sequence ID" value="KAF2744740.1"/>
    <property type="molecule type" value="Genomic_DNA"/>
</dbReference>
<keyword evidence="3" id="KW-1185">Reference proteome</keyword>
<reference evidence="2" key="1">
    <citation type="journal article" date="2020" name="Stud. Mycol.">
        <title>101 Dothideomycetes genomes: a test case for predicting lifestyles and emergence of pathogens.</title>
        <authorList>
            <person name="Haridas S."/>
            <person name="Albert R."/>
            <person name="Binder M."/>
            <person name="Bloem J."/>
            <person name="Labutti K."/>
            <person name="Salamov A."/>
            <person name="Andreopoulos B."/>
            <person name="Baker S."/>
            <person name="Barry K."/>
            <person name="Bills G."/>
            <person name="Bluhm B."/>
            <person name="Cannon C."/>
            <person name="Castanera R."/>
            <person name="Culley D."/>
            <person name="Daum C."/>
            <person name="Ezra D."/>
            <person name="Gonzalez J."/>
            <person name="Henrissat B."/>
            <person name="Kuo A."/>
            <person name="Liang C."/>
            <person name="Lipzen A."/>
            <person name="Lutzoni F."/>
            <person name="Magnuson J."/>
            <person name="Mondo S."/>
            <person name="Nolan M."/>
            <person name="Ohm R."/>
            <person name="Pangilinan J."/>
            <person name="Park H.-J."/>
            <person name="Ramirez L."/>
            <person name="Alfaro M."/>
            <person name="Sun H."/>
            <person name="Tritt A."/>
            <person name="Yoshinaga Y."/>
            <person name="Zwiers L.-H."/>
            <person name="Turgeon B."/>
            <person name="Goodwin S."/>
            <person name="Spatafora J."/>
            <person name="Crous P."/>
            <person name="Grigoriev I."/>
        </authorList>
    </citation>
    <scope>NUCLEOTIDE SEQUENCE</scope>
    <source>
        <strain evidence="2">CBS 119925</strain>
    </source>
</reference>
<proteinExistence type="predicted"/>
<evidence type="ECO:0000256" key="1">
    <source>
        <dbReference type="SAM" id="MobiDB-lite"/>
    </source>
</evidence>
<feature type="compositionally biased region" description="Polar residues" evidence="1">
    <location>
        <begin position="109"/>
        <end position="120"/>
    </location>
</feature>
<accession>A0A6A6V5E6</accession>
<gene>
    <name evidence="2" type="ORF">M011DRAFT_156080</name>
</gene>
<name>A0A6A6V5E6_9PLEO</name>
<feature type="region of interest" description="Disordered" evidence="1">
    <location>
        <begin position="194"/>
        <end position="217"/>
    </location>
</feature>
<dbReference type="AlphaFoldDB" id="A0A6A6V5E6"/>